<evidence type="ECO:0000256" key="18">
    <source>
        <dbReference type="SAM" id="SignalP"/>
    </source>
</evidence>
<dbReference type="GO" id="GO:0008061">
    <property type="term" value="F:chitin binding"/>
    <property type="evidence" value="ECO:0007669"/>
    <property type="project" value="UniProtKB-KW"/>
</dbReference>
<dbReference type="PROSITE" id="PS00138">
    <property type="entry name" value="SUBTILASE_SER"/>
    <property type="match status" value="1"/>
</dbReference>
<dbReference type="InterPro" id="IPR015500">
    <property type="entry name" value="Peptidase_S8_subtilisin-rel"/>
</dbReference>
<feature type="domain" description="GH18" evidence="19">
    <location>
        <begin position="448"/>
        <end position="810"/>
    </location>
</feature>
<dbReference type="PANTHER" id="PTHR47700:SF2">
    <property type="entry name" value="CHITINASE"/>
    <property type="match status" value="1"/>
</dbReference>
<evidence type="ECO:0000256" key="14">
    <source>
        <dbReference type="ARBA" id="ARBA00023326"/>
    </source>
</evidence>
<evidence type="ECO:0000256" key="9">
    <source>
        <dbReference type="ARBA" id="ARBA00022825"/>
    </source>
</evidence>
<dbReference type="PANTHER" id="PTHR47700">
    <property type="entry name" value="V CHITINASE, PUTATIVE (AFU_ORTHOLOGUE AFUA_6G13720)-RELATED"/>
    <property type="match status" value="1"/>
</dbReference>
<dbReference type="SUPFAM" id="SSF51445">
    <property type="entry name" value="(Trans)glycosidases"/>
    <property type="match status" value="1"/>
</dbReference>
<evidence type="ECO:0000256" key="11">
    <source>
        <dbReference type="ARBA" id="ARBA00023026"/>
    </source>
</evidence>
<feature type="compositionally biased region" description="Pro residues" evidence="17">
    <location>
        <begin position="976"/>
        <end position="990"/>
    </location>
</feature>
<dbReference type="GO" id="GO:0006032">
    <property type="term" value="P:chitin catabolic process"/>
    <property type="evidence" value="ECO:0007669"/>
    <property type="project" value="UniProtKB-KW"/>
</dbReference>
<keyword evidence="12" id="KW-0119">Carbohydrate metabolism</keyword>
<evidence type="ECO:0000313" key="21">
    <source>
        <dbReference type="Proteomes" id="UP001301769"/>
    </source>
</evidence>
<organism evidence="20 21">
    <name type="scientific">Rhypophila decipiens</name>
    <dbReference type="NCBI Taxonomy" id="261697"/>
    <lineage>
        <taxon>Eukaryota</taxon>
        <taxon>Fungi</taxon>
        <taxon>Dikarya</taxon>
        <taxon>Ascomycota</taxon>
        <taxon>Pezizomycotina</taxon>
        <taxon>Sordariomycetes</taxon>
        <taxon>Sordariomycetidae</taxon>
        <taxon>Sordariales</taxon>
        <taxon>Naviculisporaceae</taxon>
        <taxon>Rhypophila</taxon>
    </lineage>
</organism>
<evidence type="ECO:0000313" key="20">
    <source>
        <dbReference type="EMBL" id="KAK4207996.1"/>
    </source>
</evidence>
<keyword evidence="11" id="KW-0843">Virulence</keyword>
<comment type="caution">
    <text evidence="15">Lacks conserved residue(s) required for the propagation of feature annotation.</text>
</comment>
<name>A0AAN7B0B1_9PEZI</name>
<gene>
    <name evidence="20" type="ORF">QBC37DRAFT_454015</name>
</gene>
<comment type="subcellular location">
    <subcellularLocation>
        <location evidence="2">Secreted</location>
    </subcellularLocation>
</comment>
<evidence type="ECO:0000256" key="10">
    <source>
        <dbReference type="ARBA" id="ARBA00023024"/>
    </source>
</evidence>
<dbReference type="EMBL" id="MU858263">
    <property type="protein sequence ID" value="KAK4207996.1"/>
    <property type="molecule type" value="Genomic_DNA"/>
</dbReference>
<dbReference type="InterPro" id="IPR017853">
    <property type="entry name" value="GH"/>
</dbReference>
<keyword evidence="6" id="KW-0147">Chitin-binding</keyword>
<feature type="non-terminal residue" evidence="20">
    <location>
        <position position="2084"/>
    </location>
</feature>
<keyword evidence="18" id="KW-0732">Signal</keyword>
<feature type="chain" id="PRO_5042951777" description="chitinase" evidence="18">
    <location>
        <begin position="25"/>
        <end position="2084"/>
    </location>
</feature>
<evidence type="ECO:0000256" key="3">
    <source>
        <dbReference type="ARBA" id="ARBA00008682"/>
    </source>
</evidence>
<evidence type="ECO:0000256" key="13">
    <source>
        <dbReference type="ARBA" id="ARBA00023295"/>
    </source>
</evidence>
<keyword evidence="14" id="KW-0624">Polysaccharide degradation</keyword>
<dbReference type="InterPro" id="IPR036852">
    <property type="entry name" value="Peptidase_S8/S53_dom_sf"/>
</dbReference>
<dbReference type="GO" id="GO:0005576">
    <property type="term" value="C:extracellular region"/>
    <property type="evidence" value="ECO:0007669"/>
    <property type="project" value="UniProtKB-SubCell"/>
</dbReference>
<keyword evidence="5" id="KW-0964">Secreted</keyword>
<evidence type="ECO:0000256" key="12">
    <source>
        <dbReference type="ARBA" id="ARBA00023277"/>
    </source>
</evidence>
<keyword evidence="21" id="KW-1185">Reference proteome</keyword>
<dbReference type="CDD" id="cd02878">
    <property type="entry name" value="GH18_zymocin_alpha"/>
    <property type="match status" value="1"/>
</dbReference>
<keyword evidence="7" id="KW-0645">Protease</keyword>
<dbReference type="PROSITE" id="PS01095">
    <property type="entry name" value="GH18_1"/>
    <property type="match status" value="1"/>
</dbReference>
<evidence type="ECO:0000256" key="5">
    <source>
        <dbReference type="ARBA" id="ARBA00022525"/>
    </source>
</evidence>
<reference evidence="20" key="2">
    <citation type="submission" date="2023-05" db="EMBL/GenBank/DDBJ databases">
        <authorList>
            <consortium name="Lawrence Berkeley National Laboratory"/>
            <person name="Steindorff A."/>
            <person name="Hensen N."/>
            <person name="Bonometti L."/>
            <person name="Westerberg I."/>
            <person name="Brannstrom I.O."/>
            <person name="Guillou S."/>
            <person name="Cros-Aarteil S."/>
            <person name="Calhoun S."/>
            <person name="Haridas S."/>
            <person name="Kuo A."/>
            <person name="Mondo S."/>
            <person name="Pangilinan J."/>
            <person name="Riley R."/>
            <person name="Labutti K."/>
            <person name="Andreopoulos B."/>
            <person name="Lipzen A."/>
            <person name="Chen C."/>
            <person name="Yanf M."/>
            <person name="Daum C."/>
            <person name="Ng V."/>
            <person name="Clum A."/>
            <person name="Ohm R."/>
            <person name="Martin F."/>
            <person name="Silar P."/>
            <person name="Natvig D."/>
            <person name="Lalanne C."/>
            <person name="Gautier V."/>
            <person name="Ament-Velasquez S.L."/>
            <person name="Kruys A."/>
            <person name="Hutchinson M.I."/>
            <person name="Powell A.J."/>
            <person name="Barry K."/>
            <person name="Miller A.N."/>
            <person name="Grigoriev I.V."/>
            <person name="Debuchy R."/>
            <person name="Gladieux P."/>
            <person name="Thoren M.H."/>
            <person name="Johannesson H."/>
        </authorList>
    </citation>
    <scope>NUCLEOTIDE SEQUENCE</scope>
    <source>
        <strain evidence="20">PSN293</strain>
    </source>
</reference>
<keyword evidence="8 16" id="KW-0378">Hydrolase</keyword>
<dbReference type="InterPro" id="IPR000209">
    <property type="entry name" value="Peptidase_S8/S53_dom"/>
</dbReference>
<evidence type="ECO:0000256" key="4">
    <source>
        <dbReference type="ARBA" id="ARBA00012729"/>
    </source>
</evidence>
<dbReference type="PROSITE" id="PS51910">
    <property type="entry name" value="GH18_2"/>
    <property type="match status" value="1"/>
</dbReference>
<keyword evidence="10" id="KW-0146">Chitin degradation</keyword>
<dbReference type="GO" id="GO:0004252">
    <property type="term" value="F:serine-type endopeptidase activity"/>
    <property type="evidence" value="ECO:0007669"/>
    <property type="project" value="InterPro"/>
</dbReference>
<dbReference type="Pfam" id="PF00704">
    <property type="entry name" value="Glyco_hydro_18"/>
    <property type="match status" value="1"/>
</dbReference>
<dbReference type="PROSITE" id="PS51892">
    <property type="entry name" value="SUBTILASE"/>
    <property type="match status" value="1"/>
</dbReference>
<feature type="region of interest" description="Disordered" evidence="17">
    <location>
        <begin position="1881"/>
        <end position="1939"/>
    </location>
</feature>
<dbReference type="GO" id="GO:0006508">
    <property type="term" value="P:proteolysis"/>
    <property type="evidence" value="ECO:0007669"/>
    <property type="project" value="UniProtKB-KW"/>
</dbReference>
<evidence type="ECO:0000256" key="16">
    <source>
        <dbReference type="RuleBase" id="RU000489"/>
    </source>
</evidence>
<dbReference type="InterPro" id="IPR023828">
    <property type="entry name" value="Peptidase_S8_Ser-AS"/>
</dbReference>
<feature type="compositionally biased region" description="Pro residues" evidence="17">
    <location>
        <begin position="1929"/>
        <end position="1939"/>
    </location>
</feature>
<dbReference type="InterPro" id="IPR029070">
    <property type="entry name" value="Chitinase_insertion_sf"/>
</dbReference>
<feature type="region of interest" description="Disordered" evidence="17">
    <location>
        <begin position="1839"/>
        <end position="1860"/>
    </location>
</feature>
<dbReference type="SUPFAM" id="SSF52743">
    <property type="entry name" value="Subtilisin-like"/>
    <property type="match status" value="1"/>
</dbReference>
<evidence type="ECO:0000256" key="15">
    <source>
        <dbReference type="PROSITE-ProRule" id="PRU01240"/>
    </source>
</evidence>
<dbReference type="SUPFAM" id="SSF57016">
    <property type="entry name" value="Plant lectins/antimicrobial peptides"/>
    <property type="match status" value="1"/>
</dbReference>
<dbReference type="InterPro" id="IPR001579">
    <property type="entry name" value="Glyco_hydro_18_chit_AS"/>
</dbReference>
<sequence>MLGTMSLPLRALALGAVAARGARAAESLDDLLSMSDEELMKGTQAGGSIPAVYKLCPRACDDLKPSKWTIYSDYARLSACDQPMLFDFAIYNPLEDPSTTTRIRVCSLDPTINATQPLKRSDDIPRAGLVASNADLTLAQNGSLILTGDIVQGNAQALGLLKEGFRKDYNATISSIMFSYYRNNVAAVYAGTAFDKGTIPSLISSLTDTLFAQNGTTPQTVITQLCGKSRTGESTLGAIMTTAENIGLVQNTVKSWADGKCADLPGMASTTYKAKVLQAPVVNGIAGGNATHLLTKRARPVKNADGSCAWYTTIKDDNCDKIGRPLSLTSTMIHSFNIGKTWGWKNCESLQPDMNICLSDGEPPVPAPIAEATCGPTVPETVFTAGKALKDYNPCPLNVCCNVWGNCGLNQDFCVSDDGPSPGTSNLRDGCISNCGNKIIQSGAPASYQRIGYFETWNVNRPCLNMKVKDANTDGTYTHIHWAFVEVSPSFATVIKDPDNQWNDFKAMKEKRVISFGGWAYSTEASTYEVLRQATNGANRVTFANQVVDFLIQHNLDGVDFDWEYPGAPDIPGIPPGLKEDGLNYLKFLMEIRKVLNARAPGKTLSIAAPASYWYLRAFPIDRMAAVLDYIVYMTYDLHGQWDAGNKWSIDGCEKGNCVRSHVNKTETLLALSMITKAGVASNKIFVGESSYGRSFKLSQGGCRGFFCTFTGDRLNSNAAKGKCTDTAGYISDGEIADIAKTDPFARKFYDAESDSDIMIYGPNLDEWVAHMAPNTKQKRREVWRGMNFAGTIDWAVDLQGDASGGPGGEVVYVGTEVYTANTAQCFGPCTMVFPPSLLQNPTVISIPPYTSSLEVGRPGPGGSMVVVTRTITVTIQPVTVTEMPYGNVRVSGSSSTGAIVITPSIDLPLQTVVVTGPDSKMTTRTVTLPPWPWVLSGVPEKWTSTNSSSTEVDENRISSWFEFDAPDPIGLETEPPGPEPTWTWPPVPDDPNDPEDPDDDDDDDDDDDPWPPGIIWPVRNEDDPKEDKKKRVSCRAWFFFVCISWGNIKIDFWSFDFPSGSILPPGPPPPPQISLPPGFKIVGTPKWPKITIGPDGVPTVPPKPSACTPTSQAKLEITTLSYRFTVTRGTTRTTATETISTEFPILGCEDMEATRSQSSCASPTPIINVKRSIEMPQVNETTEVEVEQDLIYGHDLERRAPGCSKQVYTDAYLIPNSPTDNIAEIRHFLEARQSDGTIESFVEVGNAYPTKEWTAFFYVKNAKEGDIREAISGRMQGVPGILEYVSREQFISLLRWRHFSVPGVSPPAASRRRSDEPMDSHNGTEGEGTLLKREMKFEDSFQTDSWAVSTLSVPPGKNQINPAFFNLPGPRYGYYSDPSSCEGQFVYVIEGPVQWSHAELSGFNHYELQGRVFDPYHEWMWEYEEHGTAVASIIAGSTIGVCRKGTIVSIRRPDRLRGTQSKIANDQSTIAFAVDSLVLAMEDIAKNADTNRASKSVINMSWGMEAWKFAIPQMGPWKHVLRITLDKLAAMGVVLVTSAGNDAETHGDPIDAYPTLFQGEGLTDMIVVGAASYDSRRAPFSQTGGVLTTYGGGFYIRIANSEGGKVGTSGTSFAAPQVAALIAYLRALPAGKSGDSSRFTKPADVKKWVQKLSRKVPTGRDWPDRPPMNFKMKEEDNKDSKVPGKEPVALVWNGQVGDHSCIVDDSHPDCVKIDINDPTPVDGGANCNTGPANPNPAAGGARRRSLTRWVREVFWQNGDAADDGSMNFTITDKLASNPALFARQAACPVFPQGPTKTVSYRSGSPSPTCNAAAGAKCGKLCKDSFYCYPSPGVKPPDFSASQPSGGGHLPDLPTLPPDNPWFPTSPGCMSWTIPGLPTLPPNDPWFPTSPPGGSCLSSATRTSIGGPGGNGGQATITSSGCVSWSTPKPDPPAPPPDPEPNYPYMWYVYMASDSGGEDEHYLTFTGSPDCKDVLNARTLVDGGDLSNIPGWHAIRCVGCSVCMPGICGNDRPGPSVMEIRTPSTHVTWYLDRNGDLVDLNDVPGGRCEVDTSHDFWCPGPLSIVVGSRMIKCRAVFSQASLFS</sequence>
<dbReference type="Proteomes" id="UP001301769">
    <property type="component" value="Unassembled WGS sequence"/>
</dbReference>
<dbReference type="GO" id="GO:0008843">
    <property type="term" value="F:endochitinase activity"/>
    <property type="evidence" value="ECO:0007669"/>
    <property type="project" value="UniProtKB-EC"/>
</dbReference>
<reference evidence="20" key="1">
    <citation type="journal article" date="2023" name="Mol. Phylogenet. Evol.">
        <title>Genome-scale phylogeny and comparative genomics of the fungal order Sordariales.</title>
        <authorList>
            <person name="Hensen N."/>
            <person name="Bonometti L."/>
            <person name="Westerberg I."/>
            <person name="Brannstrom I.O."/>
            <person name="Guillou S."/>
            <person name="Cros-Aarteil S."/>
            <person name="Calhoun S."/>
            <person name="Haridas S."/>
            <person name="Kuo A."/>
            <person name="Mondo S."/>
            <person name="Pangilinan J."/>
            <person name="Riley R."/>
            <person name="LaButti K."/>
            <person name="Andreopoulos B."/>
            <person name="Lipzen A."/>
            <person name="Chen C."/>
            <person name="Yan M."/>
            <person name="Daum C."/>
            <person name="Ng V."/>
            <person name="Clum A."/>
            <person name="Steindorff A."/>
            <person name="Ohm R.A."/>
            <person name="Martin F."/>
            <person name="Silar P."/>
            <person name="Natvig D.O."/>
            <person name="Lalanne C."/>
            <person name="Gautier V."/>
            <person name="Ament-Velasquez S.L."/>
            <person name="Kruys A."/>
            <person name="Hutchinson M.I."/>
            <person name="Powell A.J."/>
            <person name="Barry K."/>
            <person name="Miller A.N."/>
            <person name="Grigoriev I.V."/>
            <person name="Debuchy R."/>
            <person name="Gladieux P."/>
            <person name="Hiltunen Thoren M."/>
            <person name="Johannesson H."/>
        </authorList>
    </citation>
    <scope>NUCLEOTIDE SEQUENCE</scope>
    <source>
        <strain evidence="20">PSN293</strain>
    </source>
</reference>
<dbReference type="GO" id="GO:0000272">
    <property type="term" value="P:polysaccharide catabolic process"/>
    <property type="evidence" value="ECO:0007669"/>
    <property type="project" value="UniProtKB-KW"/>
</dbReference>
<feature type="compositionally biased region" description="Acidic residues" evidence="17">
    <location>
        <begin position="991"/>
        <end position="1010"/>
    </location>
</feature>
<dbReference type="InterPro" id="IPR053214">
    <property type="entry name" value="LysM12-like"/>
</dbReference>
<feature type="region of interest" description="Disordered" evidence="17">
    <location>
        <begin position="966"/>
        <end position="1028"/>
    </location>
</feature>
<dbReference type="PROSITE" id="PS00137">
    <property type="entry name" value="SUBTILASE_HIS"/>
    <property type="match status" value="1"/>
</dbReference>
<feature type="region of interest" description="Disordered" evidence="17">
    <location>
        <begin position="1304"/>
        <end position="1329"/>
    </location>
</feature>
<evidence type="ECO:0000259" key="19">
    <source>
        <dbReference type="PROSITE" id="PS51910"/>
    </source>
</evidence>
<evidence type="ECO:0000256" key="6">
    <source>
        <dbReference type="ARBA" id="ARBA00022669"/>
    </source>
</evidence>
<keyword evidence="9" id="KW-0720">Serine protease</keyword>
<evidence type="ECO:0000256" key="7">
    <source>
        <dbReference type="ARBA" id="ARBA00022670"/>
    </source>
</evidence>
<evidence type="ECO:0000256" key="2">
    <source>
        <dbReference type="ARBA" id="ARBA00004613"/>
    </source>
</evidence>
<dbReference type="Gene3D" id="3.10.50.10">
    <property type="match status" value="1"/>
</dbReference>
<protein>
    <recommendedName>
        <fullName evidence="4">chitinase</fullName>
        <ecNumber evidence="4">3.2.1.14</ecNumber>
    </recommendedName>
</protein>
<feature type="compositionally biased region" description="Pro residues" evidence="17">
    <location>
        <begin position="1881"/>
        <end position="1891"/>
    </location>
</feature>
<comment type="similarity">
    <text evidence="15">Belongs to the peptidase S8 family.</text>
</comment>
<dbReference type="Gene3D" id="3.40.50.200">
    <property type="entry name" value="Peptidase S8/S53 domain"/>
    <property type="match status" value="1"/>
</dbReference>
<feature type="compositionally biased region" description="Polar residues" evidence="17">
    <location>
        <begin position="1914"/>
        <end position="1927"/>
    </location>
</feature>
<dbReference type="Pfam" id="PF00082">
    <property type="entry name" value="Peptidase_S8"/>
    <property type="match status" value="1"/>
</dbReference>
<evidence type="ECO:0000256" key="8">
    <source>
        <dbReference type="ARBA" id="ARBA00022801"/>
    </source>
</evidence>
<dbReference type="InterPro" id="IPR036861">
    <property type="entry name" value="Endochitinase-like_sf"/>
</dbReference>
<keyword evidence="13 16" id="KW-0326">Glycosidase</keyword>
<dbReference type="InterPro" id="IPR001223">
    <property type="entry name" value="Glyco_hydro18_cat"/>
</dbReference>
<proteinExistence type="inferred from homology"/>
<dbReference type="Gene3D" id="3.20.20.80">
    <property type="entry name" value="Glycosidases"/>
    <property type="match status" value="1"/>
</dbReference>
<feature type="signal peptide" evidence="18">
    <location>
        <begin position="1"/>
        <end position="24"/>
    </location>
</feature>
<comment type="caution">
    <text evidence="20">The sequence shown here is derived from an EMBL/GenBank/DDBJ whole genome shotgun (WGS) entry which is preliminary data.</text>
</comment>
<dbReference type="InterPro" id="IPR011583">
    <property type="entry name" value="Chitinase_II/V-like_cat"/>
</dbReference>
<feature type="compositionally biased region" description="Basic and acidic residues" evidence="17">
    <location>
        <begin position="1672"/>
        <end position="1685"/>
    </location>
</feature>
<dbReference type="InterPro" id="IPR022398">
    <property type="entry name" value="Peptidase_S8_His-AS"/>
</dbReference>
<dbReference type="EC" id="3.2.1.14" evidence="4"/>
<accession>A0AAN7B0B1</accession>
<dbReference type="SUPFAM" id="SSF54556">
    <property type="entry name" value="Chitinase insertion domain"/>
    <property type="match status" value="1"/>
</dbReference>
<comment type="similarity">
    <text evidence="3">Belongs to the glycosyl hydrolase 18 family. Chitinase class V subfamily.</text>
</comment>
<feature type="region of interest" description="Disordered" evidence="17">
    <location>
        <begin position="1657"/>
        <end position="1685"/>
    </location>
</feature>
<comment type="catalytic activity">
    <reaction evidence="1">
        <text>Random endo-hydrolysis of N-acetyl-beta-D-glucosaminide (1-&gt;4)-beta-linkages in chitin and chitodextrins.</text>
        <dbReference type="EC" id="3.2.1.14"/>
    </reaction>
</comment>
<dbReference type="PRINTS" id="PR00723">
    <property type="entry name" value="SUBTILISIN"/>
</dbReference>
<dbReference type="SMART" id="SM00636">
    <property type="entry name" value="Glyco_18"/>
    <property type="match status" value="1"/>
</dbReference>
<feature type="compositionally biased region" description="Basic and acidic residues" evidence="17">
    <location>
        <begin position="1313"/>
        <end position="1329"/>
    </location>
</feature>
<evidence type="ECO:0000256" key="17">
    <source>
        <dbReference type="SAM" id="MobiDB-lite"/>
    </source>
</evidence>
<evidence type="ECO:0000256" key="1">
    <source>
        <dbReference type="ARBA" id="ARBA00000822"/>
    </source>
</evidence>